<keyword evidence="2 10" id="KW-0444">Lipid biosynthesis</keyword>
<feature type="binding site" evidence="10">
    <location>
        <position position="122"/>
    </location>
    <ligand>
        <name>substrate</name>
    </ligand>
</feature>
<dbReference type="Pfam" id="PF00149">
    <property type="entry name" value="Metallophos"/>
    <property type="match status" value="1"/>
</dbReference>
<dbReference type="GO" id="GO:0030145">
    <property type="term" value="F:manganese ion binding"/>
    <property type="evidence" value="ECO:0007669"/>
    <property type="project" value="UniProtKB-UniRule"/>
</dbReference>
<evidence type="ECO:0000256" key="9">
    <source>
        <dbReference type="ARBA" id="ARBA00023211"/>
    </source>
</evidence>
<gene>
    <name evidence="10 12" type="primary">lpxH</name>
    <name evidence="13" type="ORF">E1742_26000</name>
    <name evidence="12" type="ORF">GCM10007388_21950</name>
</gene>
<evidence type="ECO:0000256" key="6">
    <source>
        <dbReference type="ARBA" id="ARBA00022801"/>
    </source>
</evidence>
<proteinExistence type="inferred from homology"/>
<dbReference type="SUPFAM" id="SSF56300">
    <property type="entry name" value="Metallo-dependent phosphatases"/>
    <property type="match status" value="1"/>
</dbReference>
<feature type="binding site" evidence="10">
    <location>
        <position position="167"/>
    </location>
    <ligand>
        <name>substrate</name>
    </ligand>
</feature>
<evidence type="ECO:0000313" key="14">
    <source>
        <dbReference type="Proteomes" id="UP000294359"/>
    </source>
</evidence>
<feature type="binding site" evidence="10">
    <location>
        <position position="9"/>
    </location>
    <ligand>
        <name>Mn(2+)</name>
        <dbReference type="ChEBI" id="CHEBI:29035"/>
        <label>1</label>
    </ligand>
</feature>
<dbReference type="InterPro" id="IPR010138">
    <property type="entry name" value="UDP-diacylglucosamine_Hdrlase"/>
</dbReference>
<dbReference type="CDD" id="cd07398">
    <property type="entry name" value="MPP_YbbF-LpxH"/>
    <property type="match status" value="1"/>
</dbReference>
<dbReference type="Proteomes" id="UP000294359">
    <property type="component" value="Chromosome"/>
</dbReference>
<dbReference type="HAMAP" id="MF_00575">
    <property type="entry name" value="LpxH"/>
    <property type="match status" value="1"/>
</dbReference>
<dbReference type="NCBIfam" id="TIGR01854">
    <property type="entry name" value="lipid_A_lpxH"/>
    <property type="match status" value="1"/>
</dbReference>
<feature type="binding site" evidence="10">
    <location>
        <position position="114"/>
    </location>
    <ligand>
        <name>Mn(2+)</name>
        <dbReference type="ChEBI" id="CHEBI:29035"/>
        <label>2</label>
    </ligand>
</feature>
<evidence type="ECO:0000256" key="3">
    <source>
        <dbReference type="ARBA" id="ARBA00022519"/>
    </source>
</evidence>
<evidence type="ECO:0000256" key="5">
    <source>
        <dbReference type="ARBA" id="ARBA00022723"/>
    </source>
</evidence>
<keyword evidence="6 10" id="KW-0378">Hydrolase</keyword>
<feature type="binding site" evidence="10">
    <location>
        <position position="7"/>
    </location>
    <ligand>
        <name>Mn(2+)</name>
        <dbReference type="ChEBI" id="CHEBI:29035"/>
        <label>1</label>
    </ligand>
</feature>
<feature type="binding site" evidence="10">
    <location>
        <begin position="79"/>
        <end position="80"/>
    </location>
    <ligand>
        <name>substrate</name>
    </ligand>
</feature>
<dbReference type="EMBL" id="CP038026">
    <property type="protein sequence ID" value="QBQ39194.1"/>
    <property type="molecule type" value="Genomic_DNA"/>
</dbReference>
<keyword evidence="14" id="KW-1185">Reference proteome</keyword>
<evidence type="ECO:0000313" key="12">
    <source>
        <dbReference type="EMBL" id="GGY88133.1"/>
    </source>
</evidence>
<dbReference type="GO" id="GO:0009245">
    <property type="term" value="P:lipid A biosynthetic process"/>
    <property type="evidence" value="ECO:0007669"/>
    <property type="project" value="UniProtKB-UniRule"/>
</dbReference>
<dbReference type="NCBIfam" id="NF003743">
    <property type="entry name" value="PRK05340.1"/>
    <property type="match status" value="1"/>
</dbReference>
<accession>A0A4P7BJS0</accession>
<dbReference type="PANTHER" id="PTHR34990:SF1">
    <property type="entry name" value="UDP-2,3-DIACYLGLUCOSAMINE HYDROLASE"/>
    <property type="match status" value="1"/>
</dbReference>
<evidence type="ECO:0000259" key="11">
    <source>
        <dbReference type="Pfam" id="PF00149"/>
    </source>
</evidence>
<comment type="catalytic activity">
    <reaction evidence="10">
        <text>UDP-2-N,3-O-bis[(3R)-3-hydroxytetradecanoyl]-alpha-D-glucosamine + H2O = 2-N,3-O-bis[(3R)-3-hydroxytetradecanoyl]-alpha-D-glucosaminyl 1-phosphate + UMP + 2 H(+)</text>
        <dbReference type="Rhea" id="RHEA:25213"/>
        <dbReference type="ChEBI" id="CHEBI:15377"/>
        <dbReference type="ChEBI" id="CHEBI:15378"/>
        <dbReference type="ChEBI" id="CHEBI:57865"/>
        <dbReference type="ChEBI" id="CHEBI:57957"/>
        <dbReference type="ChEBI" id="CHEBI:78847"/>
        <dbReference type="EC" id="3.6.1.54"/>
    </reaction>
</comment>
<dbReference type="GO" id="GO:0008758">
    <property type="term" value="F:UDP-2,3-diacylglucosamine hydrolase activity"/>
    <property type="evidence" value="ECO:0007669"/>
    <property type="project" value="UniProtKB-UniRule"/>
</dbReference>
<feature type="binding site" evidence="10">
    <location>
        <position position="195"/>
    </location>
    <ligand>
        <name>substrate</name>
    </ligand>
</feature>
<feature type="binding site" evidence="10">
    <location>
        <position position="79"/>
    </location>
    <ligand>
        <name>Mn(2+)</name>
        <dbReference type="ChEBI" id="CHEBI:29035"/>
        <label>2</label>
    </ligand>
</feature>
<evidence type="ECO:0000256" key="10">
    <source>
        <dbReference type="HAMAP-Rule" id="MF_00575"/>
    </source>
</evidence>
<comment type="cofactor">
    <cofactor evidence="10">
        <name>Mn(2+)</name>
        <dbReference type="ChEBI" id="CHEBI:29035"/>
    </cofactor>
    <text evidence="10">Binds 2 Mn(2+) ions per subunit in a binuclear metal center.</text>
</comment>
<evidence type="ECO:0000313" key="13">
    <source>
        <dbReference type="EMBL" id="QBQ39194.1"/>
    </source>
</evidence>
<dbReference type="GO" id="GO:0005737">
    <property type="term" value="C:cytoplasm"/>
    <property type="evidence" value="ECO:0007669"/>
    <property type="project" value="InterPro"/>
</dbReference>
<keyword evidence="7 10" id="KW-0443">Lipid metabolism</keyword>
<dbReference type="InterPro" id="IPR029052">
    <property type="entry name" value="Metallo-depent_PP-like"/>
</dbReference>
<dbReference type="GO" id="GO:0019897">
    <property type="term" value="C:extrinsic component of plasma membrane"/>
    <property type="evidence" value="ECO:0007669"/>
    <property type="project" value="UniProtKB-UniRule"/>
</dbReference>
<reference evidence="12" key="1">
    <citation type="journal article" date="2014" name="Int. J. Syst. Evol. Microbiol.">
        <title>Complete genome sequence of Corynebacterium casei LMG S-19264T (=DSM 44701T), isolated from a smear-ripened cheese.</title>
        <authorList>
            <consortium name="US DOE Joint Genome Institute (JGI-PGF)"/>
            <person name="Walter F."/>
            <person name="Albersmeier A."/>
            <person name="Kalinowski J."/>
            <person name="Ruckert C."/>
        </authorList>
    </citation>
    <scope>NUCLEOTIDE SEQUENCE</scope>
    <source>
        <strain evidence="12">KCTC 12344</strain>
    </source>
</reference>
<evidence type="ECO:0000256" key="4">
    <source>
        <dbReference type="ARBA" id="ARBA00022556"/>
    </source>
</evidence>
<dbReference type="Proteomes" id="UP000619512">
    <property type="component" value="Unassembled WGS sequence"/>
</dbReference>
<dbReference type="EC" id="3.6.1.54" evidence="10"/>
<evidence type="ECO:0000256" key="8">
    <source>
        <dbReference type="ARBA" id="ARBA00023136"/>
    </source>
</evidence>
<dbReference type="RefSeq" id="WP_134387887.1">
    <property type="nucleotide sequence ID" value="NZ_BMWW01000003.1"/>
</dbReference>
<feature type="binding site" evidence="10">
    <location>
        <position position="195"/>
    </location>
    <ligand>
        <name>Mn(2+)</name>
        <dbReference type="ChEBI" id="CHEBI:29035"/>
        <label>2</label>
    </ligand>
</feature>
<feature type="domain" description="Calcineurin-like phosphoesterase" evidence="11">
    <location>
        <begin position="2"/>
        <end position="199"/>
    </location>
</feature>
<comment type="subcellular location">
    <subcellularLocation>
        <location evidence="10">Cell inner membrane</location>
        <topology evidence="10">Peripheral membrane protein</topology>
        <orientation evidence="10">Cytoplasmic side</orientation>
    </subcellularLocation>
</comment>
<keyword evidence="5 10" id="KW-0479">Metal-binding</keyword>
<dbReference type="InterPro" id="IPR043461">
    <property type="entry name" value="LpxH-like"/>
</dbReference>
<dbReference type="Gene3D" id="3.60.21.10">
    <property type="match status" value="1"/>
</dbReference>
<reference evidence="13 14" key="2">
    <citation type="submission" date="2019-03" db="EMBL/GenBank/DDBJ databases">
        <title>Draft Genome Sequences of Six Type Strains of the Genus Massilia.</title>
        <authorList>
            <person name="Miess H."/>
            <person name="Frediansyhah A."/>
            <person name="Gross H."/>
        </authorList>
    </citation>
    <scope>NUCLEOTIDE SEQUENCE [LARGE SCALE GENOMIC DNA]</scope>
    <source>
        <strain evidence="13 14">DSM 17505</strain>
    </source>
</reference>
<dbReference type="OrthoDB" id="9783283at2"/>
<keyword evidence="1 10" id="KW-1003">Cell membrane</keyword>
<organism evidence="12 15">
    <name type="scientific">Pseudoduganella plicata</name>
    <dbReference type="NCBI Taxonomy" id="321984"/>
    <lineage>
        <taxon>Bacteria</taxon>
        <taxon>Pseudomonadati</taxon>
        <taxon>Pseudomonadota</taxon>
        <taxon>Betaproteobacteria</taxon>
        <taxon>Burkholderiales</taxon>
        <taxon>Oxalobacteraceae</taxon>
        <taxon>Telluria group</taxon>
        <taxon>Pseudoduganella</taxon>
    </lineage>
</organism>
<dbReference type="AlphaFoldDB" id="A0A4P7BJS0"/>
<keyword evidence="3 10" id="KW-0997">Cell inner membrane</keyword>
<feature type="binding site" evidence="10">
    <location>
        <position position="40"/>
    </location>
    <ligand>
        <name>Mn(2+)</name>
        <dbReference type="ChEBI" id="CHEBI:29035"/>
        <label>1</label>
    </ligand>
</feature>
<feature type="binding site" evidence="10">
    <location>
        <position position="164"/>
    </location>
    <ligand>
        <name>substrate</name>
    </ligand>
</feature>
<name>A0A4P7BJS0_9BURK</name>
<feature type="binding site" evidence="10">
    <location>
        <position position="197"/>
    </location>
    <ligand>
        <name>Mn(2+)</name>
        <dbReference type="ChEBI" id="CHEBI:29035"/>
        <label>1</label>
    </ligand>
</feature>
<dbReference type="EMBL" id="BMWW01000003">
    <property type="protein sequence ID" value="GGY88133.1"/>
    <property type="molecule type" value="Genomic_DNA"/>
</dbReference>
<keyword evidence="4 10" id="KW-0441">Lipid A biosynthesis</keyword>
<comment type="similarity">
    <text evidence="10">Belongs to the LpxH family.</text>
</comment>
<sequence>MILFISDLHLQEDRPALTEAFLRFVDERARSARQLYLLGDLFEYWAGDDDLDAPFHQRIVSSLRSLADGGVELFWIAGNRDFLVGDAFAQAAGLTLLPETWVVEDHGRRIVLVHGDAQCTMDVNYMAFRAQVRQPAWQQQFLAMPLTQRKGIIAGLRDNSRKDQAGKSDEIMDVTPAAIAAVFAETDTTVMIHGHTHRPALHDVDGKLRYVLPDWEPEATPPRGGWIAIDDDGTITRHTLDGSRID</sequence>
<comment type="function">
    <text evidence="10">Hydrolyzes the pyrophosphate bond of UDP-2,3-diacylglucosamine to yield 2,3-diacylglucosamine 1-phosphate (lipid X) and UMP by catalyzing the attack of water at the alpha-P atom. Involved in the biosynthesis of lipid A, a phosphorylated glycolipid that anchors the lipopolysaccharide to the outer membrane of the cell.</text>
</comment>
<keyword evidence="9 10" id="KW-0464">Manganese</keyword>
<feature type="binding site" evidence="10">
    <location>
        <position position="40"/>
    </location>
    <ligand>
        <name>Mn(2+)</name>
        <dbReference type="ChEBI" id="CHEBI:29035"/>
        <label>2</label>
    </ligand>
</feature>
<comment type="pathway">
    <text evidence="10">Glycolipid biosynthesis; lipid IV(A) biosynthesis; lipid IV(A) from (3R)-3-hydroxytetradecanoyl-[acyl-carrier-protein] and UDP-N-acetyl-alpha-D-glucosamine: step 4/6.</text>
</comment>
<evidence type="ECO:0000256" key="2">
    <source>
        <dbReference type="ARBA" id="ARBA00022516"/>
    </source>
</evidence>
<dbReference type="PANTHER" id="PTHR34990">
    <property type="entry name" value="UDP-2,3-DIACYLGLUCOSAMINE HYDROLASE-RELATED"/>
    <property type="match status" value="1"/>
</dbReference>
<dbReference type="InterPro" id="IPR004843">
    <property type="entry name" value="Calcineurin-like_PHP"/>
</dbReference>
<evidence type="ECO:0000256" key="1">
    <source>
        <dbReference type="ARBA" id="ARBA00022475"/>
    </source>
</evidence>
<keyword evidence="8 10" id="KW-0472">Membrane</keyword>
<reference evidence="12" key="3">
    <citation type="submission" date="2022-12" db="EMBL/GenBank/DDBJ databases">
        <authorList>
            <person name="Sun Q."/>
            <person name="Kim S."/>
        </authorList>
    </citation>
    <scope>NUCLEOTIDE SEQUENCE</scope>
    <source>
        <strain evidence="12">KCTC 12344</strain>
    </source>
</reference>
<evidence type="ECO:0000256" key="7">
    <source>
        <dbReference type="ARBA" id="ARBA00023098"/>
    </source>
</evidence>
<protein>
    <recommendedName>
        <fullName evidence="10">UDP-2,3-diacylglucosamine hydrolase</fullName>
        <ecNumber evidence="10">3.6.1.54</ecNumber>
    </recommendedName>
    <alternativeName>
        <fullName evidence="10">UDP-2,3-diacylglucosamine diphosphatase</fullName>
    </alternativeName>
</protein>
<feature type="binding site" evidence="10">
    <location>
        <position position="160"/>
    </location>
    <ligand>
        <name>substrate</name>
    </ligand>
</feature>
<evidence type="ECO:0000313" key="15">
    <source>
        <dbReference type="Proteomes" id="UP000619512"/>
    </source>
</evidence>